<feature type="domain" description="Myb/SANT-like" evidence="2">
    <location>
        <begin position="16"/>
        <end position="109"/>
    </location>
</feature>
<evidence type="ECO:0000313" key="4">
    <source>
        <dbReference type="Proteomes" id="UP001567538"/>
    </source>
</evidence>
<dbReference type="Pfam" id="PF12776">
    <property type="entry name" value="Myb_DNA-bind_3"/>
    <property type="match status" value="1"/>
</dbReference>
<protein>
    <recommendedName>
        <fullName evidence="2">Myb/SANT-like domain-containing protein</fullName>
    </recommendedName>
</protein>
<organism evidence="3 4">
    <name type="scientific">Salvia divinorum</name>
    <name type="common">Maria pastora</name>
    <name type="synonym">Diviner's sage</name>
    <dbReference type="NCBI Taxonomy" id="28513"/>
    <lineage>
        <taxon>Eukaryota</taxon>
        <taxon>Viridiplantae</taxon>
        <taxon>Streptophyta</taxon>
        <taxon>Embryophyta</taxon>
        <taxon>Tracheophyta</taxon>
        <taxon>Spermatophyta</taxon>
        <taxon>Magnoliopsida</taxon>
        <taxon>eudicotyledons</taxon>
        <taxon>Gunneridae</taxon>
        <taxon>Pentapetalae</taxon>
        <taxon>asterids</taxon>
        <taxon>lamiids</taxon>
        <taxon>Lamiales</taxon>
        <taxon>Lamiaceae</taxon>
        <taxon>Nepetoideae</taxon>
        <taxon>Mentheae</taxon>
        <taxon>Salviinae</taxon>
        <taxon>Salvia</taxon>
        <taxon>Salvia subgen. Calosphace</taxon>
    </lineage>
</organism>
<dbReference type="Proteomes" id="UP001567538">
    <property type="component" value="Unassembled WGS sequence"/>
</dbReference>
<comment type="caution">
    <text evidence="3">The sequence shown here is derived from an EMBL/GenBank/DDBJ whole genome shotgun (WGS) entry which is preliminary data.</text>
</comment>
<feature type="compositionally biased region" description="Polar residues" evidence="1">
    <location>
        <begin position="252"/>
        <end position="271"/>
    </location>
</feature>
<dbReference type="PANTHER" id="PTHR46929:SF3">
    <property type="entry name" value="MYB_SANT-LIKE DOMAIN-CONTAINING PROTEIN"/>
    <property type="match status" value="1"/>
</dbReference>
<sequence length="271" mass="30065">MNPQIPNQASFFYRGKWNHEMDKILLSTIIKLNHCSGWDGIVVHETVLLEAGKIILGQVGCELTNAELSSRLKVLKSRYNTFKEVVNTHGVRWDVDNNYVVADEEMWKKMFKRNPFVGAYYHRDEPDFYLLATVFGLSDIKIEDGHETIMISDTIEVIAISDPTVPIAPGPGLPSASPADPDEVTSPILGGATRVRRKLFDDVVLTIDQQSSNMAPFCCLFPTADGSLKNKMENKSSFRSIPVKKKGVESSPHGSSCASWSPYPTSCKTAP</sequence>
<gene>
    <name evidence="3" type="ORF">AAHA92_14537</name>
</gene>
<evidence type="ECO:0000256" key="1">
    <source>
        <dbReference type="SAM" id="MobiDB-lite"/>
    </source>
</evidence>
<feature type="region of interest" description="Disordered" evidence="1">
    <location>
        <begin position="234"/>
        <end position="271"/>
    </location>
</feature>
<dbReference type="EMBL" id="JBEAFC010000006">
    <property type="protein sequence ID" value="KAL1553921.1"/>
    <property type="molecule type" value="Genomic_DNA"/>
</dbReference>
<dbReference type="AlphaFoldDB" id="A0ABD1HBV6"/>
<accession>A0ABD1HBV6</accession>
<name>A0ABD1HBV6_SALDI</name>
<keyword evidence="4" id="KW-1185">Reference proteome</keyword>
<evidence type="ECO:0000313" key="3">
    <source>
        <dbReference type="EMBL" id="KAL1553921.1"/>
    </source>
</evidence>
<dbReference type="PANTHER" id="PTHR46929">
    <property type="entry name" value="EXPRESSED PROTEIN"/>
    <property type="match status" value="1"/>
</dbReference>
<dbReference type="InterPro" id="IPR024752">
    <property type="entry name" value="Myb/SANT-like_dom"/>
</dbReference>
<reference evidence="3 4" key="1">
    <citation type="submission" date="2024-06" db="EMBL/GenBank/DDBJ databases">
        <title>A chromosome level genome sequence of Diviner's sage (Salvia divinorum).</title>
        <authorList>
            <person name="Ford S.A."/>
            <person name="Ro D.-K."/>
            <person name="Ness R.W."/>
            <person name="Phillips M.A."/>
        </authorList>
    </citation>
    <scope>NUCLEOTIDE SEQUENCE [LARGE SCALE GENOMIC DNA]</scope>
    <source>
        <strain evidence="3">SAF-2024a</strain>
        <tissue evidence="3">Leaf</tissue>
    </source>
</reference>
<evidence type="ECO:0000259" key="2">
    <source>
        <dbReference type="Pfam" id="PF12776"/>
    </source>
</evidence>
<proteinExistence type="predicted"/>